<evidence type="ECO:0000313" key="12">
    <source>
        <dbReference type="RefSeq" id="XP_026298265.1"/>
    </source>
</evidence>
<keyword evidence="5" id="KW-0496">Mitochondrion</keyword>
<dbReference type="InterPro" id="IPR052137">
    <property type="entry name" value="uS15_ribosomal"/>
</dbReference>
<dbReference type="Gene3D" id="1.10.287.10">
    <property type="entry name" value="S15/NS1, RNA-binding"/>
    <property type="match status" value="1"/>
</dbReference>
<dbReference type="SMART" id="SM01387">
    <property type="entry name" value="Ribosomal_S15"/>
    <property type="match status" value="1"/>
</dbReference>
<dbReference type="KEGG" id="ame:100577575"/>
<evidence type="ECO:0000256" key="7">
    <source>
        <dbReference type="ARBA" id="ARBA00035249"/>
    </source>
</evidence>
<evidence type="ECO:0000256" key="5">
    <source>
        <dbReference type="ARBA" id="ARBA00023128"/>
    </source>
</evidence>
<evidence type="ECO:0000313" key="10">
    <source>
        <dbReference type="EnsemblMetazoa" id="XP_026298265"/>
    </source>
</evidence>
<dbReference type="GO" id="GO:0003723">
    <property type="term" value="F:RNA binding"/>
    <property type="evidence" value="ECO:0007669"/>
    <property type="project" value="TreeGrafter"/>
</dbReference>
<comment type="subcellular location">
    <subcellularLocation>
        <location evidence="1">Mitochondrion</location>
    </subcellularLocation>
</comment>
<dbReference type="OrthoDB" id="441444at2759"/>
<dbReference type="InterPro" id="IPR005290">
    <property type="entry name" value="Ribosomal_uS15_bac-type"/>
</dbReference>
<accession>A0A8B8H2P5</accession>
<evidence type="ECO:0000256" key="4">
    <source>
        <dbReference type="ARBA" id="ARBA00022980"/>
    </source>
</evidence>
<reference evidence="12" key="2">
    <citation type="submission" date="2025-04" db="UniProtKB">
        <authorList>
            <consortium name="RefSeq"/>
        </authorList>
    </citation>
    <scope>IDENTIFICATION</scope>
    <source>
        <strain evidence="12">DH4</strain>
        <tissue evidence="12">Whole body</tissue>
    </source>
</reference>
<evidence type="ECO:0000256" key="1">
    <source>
        <dbReference type="ARBA" id="ARBA00004173"/>
    </source>
</evidence>
<dbReference type="GO" id="GO:0032543">
    <property type="term" value="P:mitochondrial translation"/>
    <property type="evidence" value="ECO:0007669"/>
    <property type="project" value="TreeGrafter"/>
</dbReference>
<dbReference type="EnsemblMetazoa" id="XM_026442480">
    <property type="protein sequence ID" value="XP_026298265"/>
    <property type="gene ID" value="LOC100577575"/>
</dbReference>
<dbReference type="GO" id="GO:0003735">
    <property type="term" value="F:structural constituent of ribosome"/>
    <property type="evidence" value="ECO:0007669"/>
    <property type="project" value="InterPro"/>
</dbReference>
<evidence type="ECO:0000256" key="9">
    <source>
        <dbReference type="RuleBase" id="RU003919"/>
    </source>
</evidence>
<dbReference type="GO" id="GO:0005763">
    <property type="term" value="C:mitochondrial small ribosomal subunit"/>
    <property type="evidence" value="ECO:0007669"/>
    <property type="project" value="TreeGrafter"/>
</dbReference>
<keyword evidence="3" id="KW-0809">Transit peptide</keyword>
<evidence type="ECO:0000256" key="3">
    <source>
        <dbReference type="ARBA" id="ARBA00022946"/>
    </source>
</evidence>
<reference evidence="10" key="1">
    <citation type="submission" date="2021-01" db="UniProtKB">
        <authorList>
            <consortium name="EnsemblMetazoa"/>
        </authorList>
    </citation>
    <scope>IDENTIFICATION</scope>
    <source>
        <strain evidence="10">DH4</strain>
    </source>
</reference>
<comment type="similarity">
    <text evidence="2 9">Belongs to the universal ribosomal protein uS15 family.</text>
</comment>
<protein>
    <recommendedName>
        <fullName evidence="7">Small ribosomal subunit protein uS15m</fullName>
    </recommendedName>
    <alternativeName>
        <fullName evidence="8">28S ribosomal protein S15, mitochondrial</fullName>
    </alternativeName>
</protein>
<evidence type="ECO:0000256" key="8">
    <source>
        <dbReference type="ARBA" id="ARBA00035528"/>
    </source>
</evidence>
<keyword evidence="6 9" id="KW-0687">Ribonucleoprotein</keyword>
<dbReference type="PANTHER" id="PTHR46685">
    <property type="entry name" value="28S RIBOSOMAL PROTEIN S15, MITOCHONDRIAL"/>
    <property type="match status" value="1"/>
</dbReference>
<dbReference type="InterPro" id="IPR009068">
    <property type="entry name" value="uS15_NS1_RNA-bd_sf"/>
</dbReference>
<dbReference type="PANTHER" id="PTHR46685:SF1">
    <property type="entry name" value="SMALL RIBOSOMAL SUBUNIT PROTEIN US15M"/>
    <property type="match status" value="1"/>
</dbReference>
<dbReference type="SUPFAM" id="SSF47060">
    <property type="entry name" value="S15/NS1 RNA-binding domain"/>
    <property type="match status" value="1"/>
</dbReference>
<dbReference type="CTD" id="37587"/>
<dbReference type="GeneID" id="100577575"/>
<sequence length="273" mass="32203">MNSIINSCKLISIRMNKFGGYLYRGMATVDDYKIQWVRPVKISSVDPRKSGDLGLNIPIKSTDTQLYYENSKELKNADDLVKKIFTLEFQRGKETRNLSREKIIALVKRHVCDRGSPEVKIAALTAEIQYLQKHMEIHPRNVSVKVFLKELIDKRKKYLKLLRKWDYKRFEWVLERLNLTYTAEPEITGKVSRKDALRKLTKNYCDTLIQEKLDAFKKELKEQQKIFYAEKVKKLEYISKVEKEYGLERSVTQEDIEATLKKVEELSKENVNK</sequence>
<gene>
    <name evidence="12" type="primary">LOC100577575</name>
</gene>
<evidence type="ECO:0000313" key="11">
    <source>
        <dbReference type="Proteomes" id="UP000005203"/>
    </source>
</evidence>
<evidence type="ECO:0000256" key="6">
    <source>
        <dbReference type="ARBA" id="ARBA00023274"/>
    </source>
</evidence>
<dbReference type="RefSeq" id="XP_026298265.1">
    <property type="nucleotide sequence ID" value="XM_026442480.1"/>
</dbReference>
<evidence type="ECO:0000256" key="2">
    <source>
        <dbReference type="ARBA" id="ARBA00008434"/>
    </source>
</evidence>
<dbReference type="HAMAP" id="MF_01343_B">
    <property type="entry name" value="Ribosomal_uS15_B"/>
    <property type="match status" value="1"/>
</dbReference>
<dbReference type="InterPro" id="IPR000589">
    <property type="entry name" value="Ribosomal_uS15"/>
</dbReference>
<dbReference type="Pfam" id="PF00312">
    <property type="entry name" value="Ribosomal_S15"/>
    <property type="match status" value="1"/>
</dbReference>
<organism evidence="10">
    <name type="scientific">Apis mellifera</name>
    <name type="common">Honeybee</name>
    <dbReference type="NCBI Taxonomy" id="7460"/>
    <lineage>
        <taxon>Eukaryota</taxon>
        <taxon>Metazoa</taxon>
        <taxon>Ecdysozoa</taxon>
        <taxon>Arthropoda</taxon>
        <taxon>Hexapoda</taxon>
        <taxon>Insecta</taxon>
        <taxon>Pterygota</taxon>
        <taxon>Neoptera</taxon>
        <taxon>Endopterygota</taxon>
        <taxon>Hymenoptera</taxon>
        <taxon>Apocrita</taxon>
        <taxon>Aculeata</taxon>
        <taxon>Apoidea</taxon>
        <taxon>Anthophila</taxon>
        <taxon>Apidae</taxon>
        <taxon>Apis</taxon>
    </lineage>
</organism>
<dbReference type="CDD" id="cd00677">
    <property type="entry name" value="S15_NS1_EPRS_RNA-bind"/>
    <property type="match status" value="1"/>
</dbReference>
<keyword evidence="4 9" id="KW-0689">Ribosomal protein</keyword>
<proteinExistence type="inferred from homology"/>
<keyword evidence="11" id="KW-1185">Reference proteome</keyword>
<dbReference type="AlphaFoldDB" id="A0A7M7MMQ8"/>
<accession>A0A7M7MMQ8</accession>
<name>A0A7M7MMQ8_APIME</name>
<dbReference type="Proteomes" id="UP000005203">
    <property type="component" value="Linkage group LG8"/>
</dbReference>